<dbReference type="Gene3D" id="1.10.1790.10">
    <property type="entry name" value="PRD domain"/>
    <property type="match status" value="1"/>
</dbReference>
<dbReference type="Pfam" id="PF05043">
    <property type="entry name" value="Mga"/>
    <property type="match status" value="1"/>
</dbReference>
<dbReference type="InterPro" id="IPR007737">
    <property type="entry name" value="Mga_HTH"/>
</dbReference>
<accession>A0A212JD17</accession>
<dbReference type="Gene3D" id="3.40.930.10">
    <property type="entry name" value="Mannitol-specific EII, Chain A"/>
    <property type="match status" value="1"/>
</dbReference>
<dbReference type="PROSITE" id="PS51099">
    <property type="entry name" value="PTS_EIIB_TYPE_2"/>
    <property type="match status" value="1"/>
</dbReference>
<feature type="domain" description="PRD" evidence="7">
    <location>
        <begin position="282"/>
        <end position="390"/>
    </location>
</feature>
<evidence type="ECO:0000259" key="7">
    <source>
        <dbReference type="PROSITE" id="PS51372"/>
    </source>
</evidence>
<dbReference type="CDD" id="cd00211">
    <property type="entry name" value="PTS_IIA_fru"/>
    <property type="match status" value="1"/>
</dbReference>
<evidence type="ECO:0000256" key="2">
    <source>
        <dbReference type="ARBA" id="ARBA00023015"/>
    </source>
</evidence>
<evidence type="ECO:0000256" key="3">
    <source>
        <dbReference type="ARBA" id="ARBA00023159"/>
    </source>
</evidence>
<dbReference type="GO" id="GO:0006355">
    <property type="term" value="P:regulation of DNA-templated transcription"/>
    <property type="evidence" value="ECO:0007669"/>
    <property type="project" value="InterPro"/>
</dbReference>
<reference evidence="8" key="1">
    <citation type="submission" date="2016-04" db="EMBL/GenBank/DDBJ databases">
        <authorList>
            <person name="Evans L.H."/>
            <person name="Alamgir A."/>
            <person name="Owens N."/>
            <person name="Weber N.D."/>
            <person name="Virtaneva K."/>
            <person name="Barbian K."/>
            <person name="Babar A."/>
            <person name="Rosenke K."/>
        </authorList>
    </citation>
    <scope>NUCLEOTIDE SEQUENCE</scope>
    <source>
        <strain evidence="8">86</strain>
    </source>
</reference>
<dbReference type="CDD" id="cd05568">
    <property type="entry name" value="PTS_IIB_bgl_like"/>
    <property type="match status" value="1"/>
</dbReference>
<evidence type="ECO:0000259" key="6">
    <source>
        <dbReference type="PROSITE" id="PS51099"/>
    </source>
</evidence>
<name>A0A212JD17_9FIRM</name>
<dbReference type="SUPFAM" id="SSF63520">
    <property type="entry name" value="PTS-regulatory domain, PRD"/>
    <property type="match status" value="1"/>
</dbReference>
<dbReference type="GO" id="GO:0009401">
    <property type="term" value="P:phosphoenolpyruvate-dependent sugar phosphotransferase system"/>
    <property type="evidence" value="ECO:0007669"/>
    <property type="project" value="InterPro"/>
</dbReference>
<dbReference type="PROSITE" id="PS51372">
    <property type="entry name" value="PRD_2"/>
    <property type="match status" value="1"/>
</dbReference>
<evidence type="ECO:0000313" key="8">
    <source>
        <dbReference type="EMBL" id="SBV97155.1"/>
    </source>
</evidence>
<dbReference type="InterPro" id="IPR011608">
    <property type="entry name" value="PRD"/>
</dbReference>
<proteinExistence type="predicted"/>
<dbReference type="InterPro" id="IPR050661">
    <property type="entry name" value="BglG_antiterminators"/>
</dbReference>
<keyword evidence="1" id="KW-0677">Repeat</keyword>
<dbReference type="PANTHER" id="PTHR30185:SF18">
    <property type="entry name" value="TRANSCRIPTIONAL REGULATOR MTLR"/>
    <property type="match status" value="1"/>
</dbReference>
<evidence type="ECO:0000259" key="5">
    <source>
        <dbReference type="PROSITE" id="PS51094"/>
    </source>
</evidence>
<gene>
    <name evidence="8" type="ORF">KL86CLO1_10873</name>
</gene>
<dbReference type="AlphaFoldDB" id="A0A212JD17"/>
<evidence type="ECO:0008006" key="9">
    <source>
        <dbReference type="Google" id="ProtNLM"/>
    </source>
</evidence>
<dbReference type="Gene3D" id="1.10.10.10">
    <property type="entry name" value="Winged helix-like DNA-binding domain superfamily/Winged helix DNA-binding domain"/>
    <property type="match status" value="1"/>
</dbReference>
<dbReference type="EMBL" id="FLUN01000001">
    <property type="protein sequence ID" value="SBV97155.1"/>
    <property type="molecule type" value="Genomic_DNA"/>
</dbReference>
<dbReference type="InterPro" id="IPR002178">
    <property type="entry name" value="PTS_EIIA_type-2_dom"/>
</dbReference>
<protein>
    <recommendedName>
        <fullName evidence="9">PTS system EIIA component</fullName>
    </recommendedName>
</protein>
<dbReference type="PANTHER" id="PTHR30185">
    <property type="entry name" value="CRYPTIC BETA-GLUCOSIDE BGL OPERON ANTITERMINATOR"/>
    <property type="match status" value="1"/>
</dbReference>
<feature type="domain" description="PTS EIIB type-2" evidence="6">
    <location>
        <begin position="394"/>
        <end position="482"/>
    </location>
</feature>
<sequence>MDSRKDILLNDLITNRTVDVEEFLKSHAISFRTLQNDIAFLNSEMGANVLELHNAKVIVNNTGVLMDKLGSRKGNVTPYSYKMTKEERLLIESLLILCSEGYVTASKLGEYLFVSRNTVITDMNALKSKLQGYHLELAPKTNKGYEISGDEVFIRRRFYDIIMGSWSTFNDKYRKIIAETIELDKDFFNVKETLIAFFDKNKIVLGDSVFAAFYQCVVFKLMRLRNGHVIPKGESGDSSRHPALQELMNELLYDGGWRTEGELSDFIHLVHYLNLDGLIQGNYHADEQMVISSFVWEVCKELDVLEELEYESYRNLCAHIISSVDSIKKGVTSQINPILSDLKSLYPDIFDAINKHINVLMKIANRALDENDISYIAMHVAVIVETNHAIDTRLRVVLVCPNGRCMSEFLKSRLLLYFSIDIIDTIPAYKLNAQAKNEIDLVISTVPLDSSKFPVVVVSQILSPGDLVRIRKCIRSIRKNFYKIEMHQNIENYVKGYQDIMDKNADSGELEKLNSHYGEAKPSFFYSHIMEKQILLDFEAKSWQEAIRMSGELLKRGGYVNQNYIDKMVELVEENGPYILFMPGFALAHASPDDGASKLGVSLVRLKRPILFEGSDIPIKYVVCLSITDKDSHISLMYQIYKSLTYEELFDNLSKCSTQTQIIELLRAFELGQSQK</sequence>
<dbReference type="InterPro" id="IPR013011">
    <property type="entry name" value="PTS_EIIB_2"/>
</dbReference>
<evidence type="ECO:0000256" key="4">
    <source>
        <dbReference type="ARBA" id="ARBA00023163"/>
    </source>
</evidence>
<dbReference type="PROSITE" id="PS51094">
    <property type="entry name" value="PTS_EIIA_TYPE_2"/>
    <property type="match status" value="1"/>
</dbReference>
<keyword evidence="2" id="KW-0805">Transcription regulation</keyword>
<feature type="domain" description="PTS EIIA type-2" evidence="5">
    <location>
        <begin position="527"/>
        <end position="669"/>
    </location>
</feature>
<evidence type="ECO:0000256" key="1">
    <source>
        <dbReference type="ARBA" id="ARBA00022737"/>
    </source>
</evidence>
<dbReference type="InterPro" id="IPR036388">
    <property type="entry name" value="WH-like_DNA-bd_sf"/>
</dbReference>
<dbReference type="GO" id="GO:0008982">
    <property type="term" value="F:protein-N(PI)-phosphohistidine-sugar phosphotransferase activity"/>
    <property type="evidence" value="ECO:0007669"/>
    <property type="project" value="InterPro"/>
</dbReference>
<keyword evidence="4" id="KW-0804">Transcription</keyword>
<dbReference type="Pfam" id="PF00874">
    <property type="entry name" value="PRD"/>
    <property type="match status" value="1"/>
</dbReference>
<organism evidence="8">
    <name type="scientific">uncultured Eubacteriales bacterium</name>
    <dbReference type="NCBI Taxonomy" id="172733"/>
    <lineage>
        <taxon>Bacteria</taxon>
        <taxon>Bacillati</taxon>
        <taxon>Bacillota</taxon>
        <taxon>Clostridia</taxon>
        <taxon>Eubacteriales</taxon>
        <taxon>environmental samples</taxon>
    </lineage>
</organism>
<dbReference type="InterPro" id="IPR036634">
    <property type="entry name" value="PRD_sf"/>
</dbReference>
<dbReference type="Pfam" id="PF00359">
    <property type="entry name" value="PTS_EIIA_2"/>
    <property type="match status" value="1"/>
</dbReference>
<dbReference type="Gene3D" id="3.40.50.2300">
    <property type="match status" value="1"/>
</dbReference>
<dbReference type="SUPFAM" id="SSF55804">
    <property type="entry name" value="Phoshotransferase/anion transport protein"/>
    <property type="match status" value="1"/>
</dbReference>
<dbReference type="InterPro" id="IPR016152">
    <property type="entry name" value="PTrfase/Anion_transptr"/>
</dbReference>
<keyword evidence="3" id="KW-0010">Activator</keyword>